<dbReference type="Proteomes" id="UP001558713">
    <property type="component" value="Unassembled WGS sequence"/>
</dbReference>
<keyword evidence="2" id="KW-1185">Reference proteome</keyword>
<sequence length="172" mass="19371">MVETRSQTVSTDEVIAVRMTALENTVAEHGRQMTKSIAEMFEAVKLITSGKALMYQSSLMSTLSKENQAESSDPNKEVRSGSQGYYGGVTRLGKIDFPRFNGDKIQEWLFKVEEFFGVDFTPDDMYVKTAAIHYDGHAATWYHSFIQSGVGLEVLYDWASYVVLLKETITKI</sequence>
<organism evidence="1 2">
    <name type="scientific">Cardamine amara subsp. amara</name>
    <dbReference type="NCBI Taxonomy" id="228776"/>
    <lineage>
        <taxon>Eukaryota</taxon>
        <taxon>Viridiplantae</taxon>
        <taxon>Streptophyta</taxon>
        <taxon>Embryophyta</taxon>
        <taxon>Tracheophyta</taxon>
        <taxon>Spermatophyta</taxon>
        <taxon>Magnoliopsida</taxon>
        <taxon>eudicotyledons</taxon>
        <taxon>Gunneridae</taxon>
        <taxon>Pentapetalae</taxon>
        <taxon>rosids</taxon>
        <taxon>malvids</taxon>
        <taxon>Brassicales</taxon>
        <taxon>Brassicaceae</taxon>
        <taxon>Cardamineae</taxon>
        <taxon>Cardamine</taxon>
    </lineage>
</organism>
<name>A0ABD1B2G8_CARAN</name>
<evidence type="ECO:0000313" key="1">
    <source>
        <dbReference type="EMBL" id="KAL1213167.1"/>
    </source>
</evidence>
<dbReference type="EMBL" id="JBANAX010000349">
    <property type="protein sequence ID" value="KAL1213167.1"/>
    <property type="molecule type" value="Genomic_DNA"/>
</dbReference>
<proteinExistence type="predicted"/>
<accession>A0ABD1B2G8</accession>
<protein>
    <recommendedName>
        <fullName evidence="3">Retrotransposon gag domain-containing protein</fullName>
    </recommendedName>
</protein>
<comment type="caution">
    <text evidence="1">The sequence shown here is derived from an EMBL/GenBank/DDBJ whole genome shotgun (WGS) entry which is preliminary data.</text>
</comment>
<evidence type="ECO:0008006" key="3">
    <source>
        <dbReference type="Google" id="ProtNLM"/>
    </source>
</evidence>
<dbReference type="AlphaFoldDB" id="A0ABD1B2G8"/>
<gene>
    <name evidence="1" type="ORF">V5N11_026428</name>
</gene>
<evidence type="ECO:0000313" key="2">
    <source>
        <dbReference type="Proteomes" id="UP001558713"/>
    </source>
</evidence>
<reference evidence="1 2" key="1">
    <citation type="submission" date="2024-04" db="EMBL/GenBank/DDBJ databases">
        <title>Genome assembly C_amara_ONT_v2.</title>
        <authorList>
            <person name="Yant L."/>
            <person name="Moore C."/>
            <person name="Slenker M."/>
        </authorList>
    </citation>
    <scope>NUCLEOTIDE SEQUENCE [LARGE SCALE GENOMIC DNA]</scope>
    <source>
        <tissue evidence="1">Leaf</tissue>
    </source>
</reference>